<reference evidence="4" key="2">
    <citation type="submission" date="2023-05" db="EMBL/GenBank/DDBJ databases">
        <authorList>
            <person name="Fouks B."/>
        </authorList>
    </citation>
    <scope>NUCLEOTIDE SEQUENCE</scope>
    <source>
        <strain evidence="4">Stay&amp;Tobe</strain>
        <tissue evidence="4">Testes</tissue>
    </source>
</reference>
<keyword evidence="5" id="KW-1185">Reference proteome</keyword>
<dbReference type="InterPro" id="IPR047171">
    <property type="entry name" value="BAZ1A"/>
</dbReference>
<comment type="caution">
    <text evidence="4">The sequence shown here is derived from an EMBL/GenBank/DDBJ whole genome shotgun (WGS) entry which is preliminary data.</text>
</comment>
<dbReference type="GO" id="GO:0008623">
    <property type="term" value="C:CHRAC"/>
    <property type="evidence" value="ECO:0007669"/>
    <property type="project" value="TreeGrafter"/>
</dbReference>
<protein>
    <recommendedName>
        <fullName evidence="3">WAC domain-containing protein</fullName>
    </recommendedName>
</protein>
<comment type="subcellular location">
    <subcellularLocation>
        <location evidence="1">Nucleus</location>
    </subcellularLocation>
</comment>
<feature type="domain" description="WAC" evidence="3">
    <location>
        <begin position="22"/>
        <end position="128"/>
    </location>
</feature>
<evidence type="ECO:0000256" key="1">
    <source>
        <dbReference type="PROSITE-ProRule" id="PRU00475"/>
    </source>
</evidence>
<dbReference type="EMBL" id="JASPKZ010009812">
    <property type="protein sequence ID" value="KAJ9575959.1"/>
    <property type="molecule type" value="Genomic_DNA"/>
</dbReference>
<dbReference type="GO" id="GO:0000228">
    <property type="term" value="C:nuclear chromosome"/>
    <property type="evidence" value="ECO:0007669"/>
    <property type="project" value="TreeGrafter"/>
</dbReference>
<keyword evidence="1" id="KW-0539">Nucleus</keyword>
<feature type="non-terminal residue" evidence="4">
    <location>
        <position position="1"/>
    </location>
</feature>
<reference evidence="4" key="1">
    <citation type="journal article" date="2023" name="IScience">
        <title>Live-bearing cockroach genome reveals convergent evolutionary mechanisms linked to viviparity in insects and beyond.</title>
        <authorList>
            <person name="Fouks B."/>
            <person name="Harrison M.C."/>
            <person name="Mikhailova A.A."/>
            <person name="Marchal E."/>
            <person name="English S."/>
            <person name="Carruthers M."/>
            <person name="Jennings E.C."/>
            <person name="Chiamaka E.L."/>
            <person name="Frigard R.A."/>
            <person name="Pippel M."/>
            <person name="Attardo G.M."/>
            <person name="Benoit J.B."/>
            <person name="Bornberg-Bauer E."/>
            <person name="Tobe S.S."/>
        </authorList>
    </citation>
    <scope>NUCLEOTIDE SEQUENCE</scope>
    <source>
        <strain evidence="4">Stay&amp;Tobe</strain>
    </source>
</reference>
<accession>A0AAD7Z8D1</accession>
<evidence type="ECO:0000313" key="4">
    <source>
        <dbReference type="EMBL" id="KAJ9575959.1"/>
    </source>
</evidence>
<sequence length="319" mass="37048">MPLLRRKPFVRNKLPEDIDEDEKVFYCELTNEVFRDYEEFCQRVILCNSLVWSCSLTGKPQLTYQEALQSEQAARTSIKSFSKKLVVPVLYLANLSQKTTFGDLAEDVFAFVRERYFIGEKIEFALKDDIWFPGAVVQVLPPSDKEISKYHSANRGAVQKNGGIPTFPSSLYSYKVRRLDKKQNDITLKFGQVRRPKGIYTREKNKLFLKYFSEQKGKTWVVKDRALEKYNIHNIKIGHIFLCKMGPLSPNKKMSASPQKQLTLKKSPRKFNNEPLKSPQKQQLAKKLKDKYKGVSNMKKKDATKNILEQHKYKKGFGD</sequence>
<name>A0AAD7Z8D1_DIPPU</name>
<feature type="compositionally biased region" description="Polar residues" evidence="2">
    <location>
        <begin position="252"/>
        <end position="264"/>
    </location>
</feature>
<dbReference type="Pfam" id="PF10537">
    <property type="entry name" value="WAC_Acf1_DNA_bd"/>
    <property type="match status" value="1"/>
</dbReference>
<evidence type="ECO:0000259" key="3">
    <source>
        <dbReference type="PROSITE" id="PS51136"/>
    </source>
</evidence>
<dbReference type="GO" id="GO:0045740">
    <property type="term" value="P:positive regulation of DNA replication"/>
    <property type="evidence" value="ECO:0007669"/>
    <property type="project" value="TreeGrafter"/>
</dbReference>
<dbReference type="PANTHER" id="PTHR46510:SF1">
    <property type="entry name" value="BROMODOMAIN ADJACENT TO ZINC FINGER DOMAIN PROTEIN 1A"/>
    <property type="match status" value="1"/>
</dbReference>
<dbReference type="PANTHER" id="PTHR46510">
    <property type="entry name" value="BROMODOMAIN ADJACENT TO ZINC FINGER DOMAIN PROTEIN 1A"/>
    <property type="match status" value="1"/>
</dbReference>
<dbReference type="PROSITE" id="PS51136">
    <property type="entry name" value="WAC"/>
    <property type="match status" value="1"/>
</dbReference>
<proteinExistence type="predicted"/>
<gene>
    <name evidence="4" type="ORF">L9F63_007186</name>
</gene>
<dbReference type="Proteomes" id="UP001233999">
    <property type="component" value="Unassembled WGS sequence"/>
</dbReference>
<feature type="region of interest" description="Disordered" evidence="2">
    <location>
        <begin position="251"/>
        <end position="307"/>
    </location>
</feature>
<dbReference type="GO" id="GO:0031445">
    <property type="term" value="P:regulation of heterochromatin formation"/>
    <property type="evidence" value="ECO:0007669"/>
    <property type="project" value="TreeGrafter"/>
</dbReference>
<evidence type="ECO:0000256" key="2">
    <source>
        <dbReference type="SAM" id="MobiDB-lite"/>
    </source>
</evidence>
<dbReference type="GO" id="GO:0003677">
    <property type="term" value="F:DNA binding"/>
    <property type="evidence" value="ECO:0007669"/>
    <property type="project" value="TreeGrafter"/>
</dbReference>
<dbReference type="GO" id="GO:0006355">
    <property type="term" value="P:regulation of DNA-templated transcription"/>
    <property type="evidence" value="ECO:0007669"/>
    <property type="project" value="TreeGrafter"/>
</dbReference>
<organism evidence="4 5">
    <name type="scientific">Diploptera punctata</name>
    <name type="common">Pacific beetle cockroach</name>
    <dbReference type="NCBI Taxonomy" id="6984"/>
    <lineage>
        <taxon>Eukaryota</taxon>
        <taxon>Metazoa</taxon>
        <taxon>Ecdysozoa</taxon>
        <taxon>Arthropoda</taxon>
        <taxon>Hexapoda</taxon>
        <taxon>Insecta</taxon>
        <taxon>Pterygota</taxon>
        <taxon>Neoptera</taxon>
        <taxon>Polyneoptera</taxon>
        <taxon>Dictyoptera</taxon>
        <taxon>Blattodea</taxon>
        <taxon>Blaberoidea</taxon>
        <taxon>Blaberidae</taxon>
        <taxon>Diplopterinae</taxon>
        <taxon>Diploptera</taxon>
    </lineage>
</organism>
<dbReference type="AlphaFoldDB" id="A0AAD7Z8D1"/>
<evidence type="ECO:0000313" key="5">
    <source>
        <dbReference type="Proteomes" id="UP001233999"/>
    </source>
</evidence>
<dbReference type="InterPro" id="IPR013136">
    <property type="entry name" value="WSTF_Acf1_Cbp146"/>
</dbReference>
<dbReference type="GO" id="GO:0006338">
    <property type="term" value="P:chromatin remodeling"/>
    <property type="evidence" value="ECO:0007669"/>
    <property type="project" value="InterPro"/>
</dbReference>